<evidence type="ECO:0000313" key="2">
    <source>
        <dbReference type="EMBL" id="TFK78758.1"/>
    </source>
</evidence>
<dbReference type="InterPro" id="IPR036397">
    <property type="entry name" value="RNaseH_sf"/>
</dbReference>
<proteinExistence type="predicted"/>
<feature type="non-terminal residue" evidence="2">
    <location>
        <position position="1"/>
    </location>
</feature>
<dbReference type="InterPro" id="IPR038717">
    <property type="entry name" value="Tc1-like_DDE_dom"/>
</dbReference>
<dbReference type="GO" id="GO:0003676">
    <property type="term" value="F:nucleic acid binding"/>
    <property type="evidence" value="ECO:0007669"/>
    <property type="project" value="InterPro"/>
</dbReference>
<dbReference type="Pfam" id="PF13358">
    <property type="entry name" value="DDE_3"/>
    <property type="match status" value="1"/>
</dbReference>
<reference evidence="2 3" key="1">
    <citation type="journal article" date="2019" name="Nat. Ecol. Evol.">
        <title>Megaphylogeny resolves global patterns of mushroom evolution.</title>
        <authorList>
            <person name="Varga T."/>
            <person name="Krizsan K."/>
            <person name="Foldi C."/>
            <person name="Dima B."/>
            <person name="Sanchez-Garcia M."/>
            <person name="Sanchez-Ramirez S."/>
            <person name="Szollosi G.J."/>
            <person name="Szarkandi J.G."/>
            <person name="Papp V."/>
            <person name="Albert L."/>
            <person name="Andreopoulos W."/>
            <person name="Angelini C."/>
            <person name="Antonin V."/>
            <person name="Barry K.W."/>
            <person name="Bougher N.L."/>
            <person name="Buchanan P."/>
            <person name="Buyck B."/>
            <person name="Bense V."/>
            <person name="Catcheside P."/>
            <person name="Chovatia M."/>
            <person name="Cooper J."/>
            <person name="Damon W."/>
            <person name="Desjardin D."/>
            <person name="Finy P."/>
            <person name="Geml J."/>
            <person name="Haridas S."/>
            <person name="Hughes K."/>
            <person name="Justo A."/>
            <person name="Karasinski D."/>
            <person name="Kautmanova I."/>
            <person name="Kiss B."/>
            <person name="Kocsube S."/>
            <person name="Kotiranta H."/>
            <person name="LaButti K.M."/>
            <person name="Lechner B.E."/>
            <person name="Liimatainen K."/>
            <person name="Lipzen A."/>
            <person name="Lukacs Z."/>
            <person name="Mihaltcheva S."/>
            <person name="Morgado L.N."/>
            <person name="Niskanen T."/>
            <person name="Noordeloos M.E."/>
            <person name="Ohm R.A."/>
            <person name="Ortiz-Santana B."/>
            <person name="Ovrebo C."/>
            <person name="Racz N."/>
            <person name="Riley R."/>
            <person name="Savchenko A."/>
            <person name="Shiryaev A."/>
            <person name="Soop K."/>
            <person name="Spirin V."/>
            <person name="Szebenyi C."/>
            <person name="Tomsovsky M."/>
            <person name="Tulloss R.E."/>
            <person name="Uehling J."/>
            <person name="Grigoriev I.V."/>
            <person name="Vagvolgyi C."/>
            <person name="Papp T."/>
            <person name="Martin F.M."/>
            <person name="Miettinen O."/>
            <person name="Hibbett D.S."/>
            <person name="Nagy L.G."/>
        </authorList>
    </citation>
    <scope>NUCLEOTIDE SEQUENCE [LARGE SCALE GENOMIC DNA]</scope>
    <source>
        <strain evidence="2 3">HHB13444</strain>
    </source>
</reference>
<dbReference type="InParanoid" id="A0A5C3NQW5"/>
<sequence>KLVYLPPYSPDMNPIELAFSAIKAWLRRHEAEATRPEVRPWLIHRAMEDITSSKALGWIKNCGYM</sequence>
<keyword evidence="3" id="KW-1185">Reference proteome</keyword>
<dbReference type="AlphaFoldDB" id="A0A5C3NQW5"/>
<name>A0A5C3NQW5_9APHY</name>
<dbReference type="Proteomes" id="UP000308197">
    <property type="component" value="Unassembled WGS sequence"/>
</dbReference>
<feature type="domain" description="Tc1-like transposase DDE" evidence="1">
    <location>
        <begin position="1"/>
        <end position="32"/>
    </location>
</feature>
<gene>
    <name evidence="2" type="ORF">K466DRAFT_506783</name>
</gene>
<evidence type="ECO:0000259" key="1">
    <source>
        <dbReference type="Pfam" id="PF13358"/>
    </source>
</evidence>
<dbReference type="Gene3D" id="3.30.420.10">
    <property type="entry name" value="Ribonuclease H-like superfamily/Ribonuclease H"/>
    <property type="match status" value="1"/>
</dbReference>
<organism evidence="2 3">
    <name type="scientific">Polyporus arcularius HHB13444</name>
    <dbReference type="NCBI Taxonomy" id="1314778"/>
    <lineage>
        <taxon>Eukaryota</taxon>
        <taxon>Fungi</taxon>
        <taxon>Dikarya</taxon>
        <taxon>Basidiomycota</taxon>
        <taxon>Agaricomycotina</taxon>
        <taxon>Agaricomycetes</taxon>
        <taxon>Polyporales</taxon>
        <taxon>Polyporaceae</taxon>
        <taxon>Polyporus</taxon>
    </lineage>
</organism>
<protein>
    <recommendedName>
        <fullName evidence="1">Tc1-like transposase DDE domain-containing protein</fullName>
    </recommendedName>
</protein>
<accession>A0A5C3NQW5</accession>
<dbReference type="STRING" id="1314778.A0A5C3NQW5"/>
<dbReference type="EMBL" id="ML212343">
    <property type="protein sequence ID" value="TFK78758.1"/>
    <property type="molecule type" value="Genomic_DNA"/>
</dbReference>
<evidence type="ECO:0000313" key="3">
    <source>
        <dbReference type="Proteomes" id="UP000308197"/>
    </source>
</evidence>